<proteinExistence type="predicted"/>
<accession>A0AA88YEH3</accession>
<feature type="non-terminal residue" evidence="2">
    <location>
        <position position="1"/>
    </location>
</feature>
<evidence type="ECO:0000313" key="3">
    <source>
        <dbReference type="Proteomes" id="UP001186944"/>
    </source>
</evidence>
<dbReference type="Pfam" id="PF16026">
    <property type="entry name" value="MIEAP"/>
    <property type="match status" value="1"/>
</dbReference>
<keyword evidence="3" id="KW-1185">Reference proteome</keyword>
<gene>
    <name evidence="2" type="ORF">FSP39_012773</name>
</gene>
<evidence type="ECO:0000313" key="2">
    <source>
        <dbReference type="EMBL" id="KAK3099975.1"/>
    </source>
</evidence>
<dbReference type="AlphaFoldDB" id="A0AA88YEH3"/>
<evidence type="ECO:0000259" key="1">
    <source>
        <dbReference type="Pfam" id="PF16026"/>
    </source>
</evidence>
<sequence length="125" mass="14358">YFYMILSHKIPYYSDYFVTQVLKDENVFLRRNKLKFYSEALHQYVDKCVETTWLLCTDSSARVLVFCEQGTAVDKELFSFYGSTGDTTRNCVWPAVTTPEDGTIVEKGIVAPFLNKDDKLSPATN</sequence>
<name>A0AA88YEH3_PINIB</name>
<reference evidence="2" key="1">
    <citation type="submission" date="2019-08" db="EMBL/GenBank/DDBJ databases">
        <title>The improved chromosome-level genome for the pearl oyster Pinctada fucata martensii using PacBio sequencing and Hi-C.</title>
        <authorList>
            <person name="Zheng Z."/>
        </authorList>
    </citation>
    <scope>NUCLEOTIDE SEQUENCE</scope>
    <source>
        <strain evidence="2">ZZ-2019</strain>
        <tissue evidence="2">Adductor muscle</tissue>
    </source>
</reference>
<feature type="domain" description="Mitochondria-eating protein C-terminal" evidence="1">
    <location>
        <begin position="38"/>
        <end position="111"/>
    </location>
</feature>
<dbReference type="Proteomes" id="UP001186944">
    <property type="component" value="Unassembled WGS sequence"/>
</dbReference>
<protein>
    <recommendedName>
        <fullName evidence="1">Mitochondria-eating protein C-terminal domain-containing protein</fullName>
    </recommendedName>
</protein>
<dbReference type="EMBL" id="VSWD01000006">
    <property type="protein sequence ID" value="KAK3099975.1"/>
    <property type="molecule type" value="Genomic_DNA"/>
</dbReference>
<dbReference type="InterPro" id="IPR031981">
    <property type="entry name" value="MIEAP_C"/>
</dbReference>
<organism evidence="2 3">
    <name type="scientific">Pinctada imbricata</name>
    <name type="common">Atlantic pearl-oyster</name>
    <name type="synonym">Pinctada martensii</name>
    <dbReference type="NCBI Taxonomy" id="66713"/>
    <lineage>
        <taxon>Eukaryota</taxon>
        <taxon>Metazoa</taxon>
        <taxon>Spiralia</taxon>
        <taxon>Lophotrochozoa</taxon>
        <taxon>Mollusca</taxon>
        <taxon>Bivalvia</taxon>
        <taxon>Autobranchia</taxon>
        <taxon>Pteriomorphia</taxon>
        <taxon>Pterioida</taxon>
        <taxon>Pterioidea</taxon>
        <taxon>Pteriidae</taxon>
        <taxon>Pinctada</taxon>
    </lineage>
</organism>
<comment type="caution">
    <text evidence="2">The sequence shown here is derived from an EMBL/GenBank/DDBJ whole genome shotgun (WGS) entry which is preliminary data.</text>
</comment>